<evidence type="ECO:0000256" key="1">
    <source>
        <dbReference type="SAM" id="SignalP"/>
    </source>
</evidence>
<evidence type="ECO:0000313" key="3">
    <source>
        <dbReference type="Proteomes" id="UP001500711"/>
    </source>
</evidence>
<keyword evidence="1" id="KW-0732">Signal</keyword>
<name>A0ABP7BVR3_9PSEU</name>
<sequence>MGVREMRQAAVLFVLVLLLAASAAPRHLSPHDQRQIEEMAQRYLQHRADKVTNRPQTPGFGVPTTDALAAELRTDETRLGARRTMLGSLGFGGYSRAEVNTSLLRLNVPNGGGVVVHLRELTHLYFERSRSVTHTSYGMTHVLIFNSTTTGWVLAVATRPPHSKCGLPPETQFCGPLSER</sequence>
<feature type="signal peptide" evidence="1">
    <location>
        <begin position="1"/>
        <end position="23"/>
    </location>
</feature>
<accession>A0ABP7BVR3</accession>
<dbReference type="EMBL" id="BAABBE010000022">
    <property type="protein sequence ID" value="GAA3669110.1"/>
    <property type="molecule type" value="Genomic_DNA"/>
</dbReference>
<protein>
    <submittedName>
        <fullName evidence="2">Uncharacterized protein</fullName>
    </submittedName>
</protein>
<evidence type="ECO:0000313" key="2">
    <source>
        <dbReference type="EMBL" id="GAA3669110.1"/>
    </source>
</evidence>
<gene>
    <name evidence="2" type="ORF">GCM10022267_64770</name>
</gene>
<proteinExistence type="predicted"/>
<organism evidence="2 3">
    <name type="scientific">Lentzea roselyniae</name>
    <dbReference type="NCBI Taxonomy" id="531940"/>
    <lineage>
        <taxon>Bacteria</taxon>
        <taxon>Bacillati</taxon>
        <taxon>Actinomycetota</taxon>
        <taxon>Actinomycetes</taxon>
        <taxon>Pseudonocardiales</taxon>
        <taxon>Pseudonocardiaceae</taxon>
        <taxon>Lentzea</taxon>
    </lineage>
</organism>
<feature type="chain" id="PRO_5047481218" evidence="1">
    <location>
        <begin position="24"/>
        <end position="180"/>
    </location>
</feature>
<reference evidence="3" key="1">
    <citation type="journal article" date="2019" name="Int. J. Syst. Evol. Microbiol.">
        <title>The Global Catalogue of Microorganisms (GCM) 10K type strain sequencing project: providing services to taxonomists for standard genome sequencing and annotation.</title>
        <authorList>
            <consortium name="The Broad Institute Genomics Platform"/>
            <consortium name="The Broad Institute Genome Sequencing Center for Infectious Disease"/>
            <person name="Wu L."/>
            <person name="Ma J."/>
        </authorList>
    </citation>
    <scope>NUCLEOTIDE SEQUENCE [LARGE SCALE GENOMIC DNA]</scope>
    <source>
        <strain evidence="3">JCM 17494</strain>
    </source>
</reference>
<comment type="caution">
    <text evidence="2">The sequence shown here is derived from an EMBL/GenBank/DDBJ whole genome shotgun (WGS) entry which is preliminary data.</text>
</comment>
<dbReference type="Proteomes" id="UP001500711">
    <property type="component" value="Unassembled WGS sequence"/>
</dbReference>
<keyword evidence="3" id="KW-1185">Reference proteome</keyword>